<evidence type="ECO:0000256" key="1">
    <source>
        <dbReference type="SAM" id="MobiDB-lite"/>
    </source>
</evidence>
<feature type="transmembrane region" description="Helical" evidence="2">
    <location>
        <begin position="95"/>
        <end position="116"/>
    </location>
</feature>
<dbReference type="EMBL" id="BMRJ01000002">
    <property type="protein sequence ID" value="GGR26735.1"/>
    <property type="molecule type" value="Genomic_DNA"/>
</dbReference>
<evidence type="ECO:0000313" key="3">
    <source>
        <dbReference type="EMBL" id="GGR26735.1"/>
    </source>
</evidence>
<reference evidence="3" key="1">
    <citation type="journal article" date="2014" name="Int. J. Syst. Evol. Microbiol.">
        <title>Complete genome sequence of Corynebacterium casei LMG S-19264T (=DSM 44701T), isolated from a smear-ripened cheese.</title>
        <authorList>
            <consortium name="US DOE Joint Genome Institute (JGI-PGF)"/>
            <person name="Walter F."/>
            <person name="Albersmeier A."/>
            <person name="Kalinowski J."/>
            <person name="Ruckert C."/>
        </authorList>
    </citation>
    <scope>NUCLEOTIDE SEQUENCE</scope>
    <source>
        <strain evidence="3">JCM 3346</strain>
    </source>
</reference>
<dbReference type="Proteomes" id="UP000610303">
    <property type="component" value="Unassembled WGS sequence"/>
</dbReference>
<keyword evidence="2" id="KW-0812">Transmembrane</keyword>
<protein>
    <submittedName>
        <fullName evidence="3">Uncharacterized protein</fullName>
    </submittedName>
</protein>
<name>A0A918CJT6_AGRME</name>
<dbReference type="AlphaFoldDB" id="A0A918CJT6"/>
<sequence length="255" mass="26019">MAQPDDHSASRRTQLERLVYGAGASEEERAAAERELAALRRRDAGADAPAGSDGPPDPDAPEGSDAAPAPRAASDAVPAPPPDAAPRAWYRSRTLLVAASAAVFGLLLGGLVGWQLSRAPAATGTNGVPVAGSGAEAMLQRPADFDDRPALFDAESGIDRDSLRRIATSDGGGERADRGVAAYGARSTDGRELCLAVVWERMGGGGTACTSGGRIPPNGLAIEMGTSDPSAPNGILTLRATWFADGTVQLGIPLL</sequence>
<organism evidence="3 4">
    <name type="scientific">Agromyces mediolanus</name>
    <name type="common">Corynebacterium mediolanum</name>
    <dbReference type="NCBI Taxonomy" id="41986"/>
    <lineage>
        <taxon>Bacteria</taxon>
        <taxon>Bacillati</taxon>
        <taxon>Actinomycetota</taxon>
        <taxon>Actinomycetes</taxon>
        <taxon>Micrococcales</taxon>
        <taxon>Microbacteriaceae</taxon>
        <taxon>Agromyces</taxon>
    </lineage>
</organism>
<proteinExistence type="predicted"/>
<evidence type="ECO:0000313" key="4">
    <source>
        <dbReference type="Proteomes" id="UP000610303"/>
    </source>
</evidence>
<keyword evidence="2" id="KW-0472">Membrane</keyword>
<accession>A0A918CJT6</accession>
<feature type="compositionally biased region" description="Low complexity" evidence="1">
    <location>
        <begin position="61"/>
        <end position="77"/>
    </location>
</feature>
<gene>
    <name evidence="3" type="ORF">GCM10010196_20300</name>
</gene>
<feature type="region of interest" description="Disordered" evidence="1">
    <location>
        <begin position="1"/>
        <end position="85"/>
    </location>
</feature>
<evidence type="ECO:0000256" key="2">
    <source>
        <dbReference type="SAM" id="Phobius"/>
    </source>
</evidence>
<feature type="compositionally biased region" description="Basic and acidic residues" evidence="1">
    <location>
        <begin position="26"/>
        <end position="45"/>
    </location>
</feature>
<feature type="compositionally biased region" description="Basic and acidic residues" evidence="1">
    <location>
        <begin position="1"/>
        <end position="15"/>
    </location>
</feature>
<keyword evidence="4" id="KW-1185">Reference proteome</keyword>
<keyword evidence="2" id="KW-1133">Transmembrane helix</keyword>
<reference evidence="3" key="2">
    <citation type="submission" date="2020-09" db="EMBL/GenBank/DDBJ databases">
        <authorList>
            <person name="Sun Q."/>
            <person name="Ohkuma M."/>
        </authorList>
    </citation>
    <scope>NUCLEOTIDE SEQUENCE</scope>
    <source>
        <strain evidence="3">JCM 3346</strain>
    </source>
</reference>
<comment type="caution">
    <text evidence="3">The sequence shown here is derived from an EMBL/GenBank/DDBJ whole genome shotgun (WGS) entry which is preliminary data.</text>
</comment>
<dbReference type="RefSeq" id="WP_189085252.1">
    <property type="nucleotide sequence ID" value="NZ_BMRJ01000002.1"/>
</dbReference>